<name>A0ABW5QH35_9HYPH</name>
<feature type="transmembrane region" description="Helical" evidence="5">
    <location>
        <begin position="90"/>
        <end position="110"/>
    </location>
</feature>
<evidence type="ECO:0000313" key="7">
    <source>
        <dbReference type="EMBL" id="MFD2646950.1"/>
    </source>
</evidence>
<sequence length="166" mass="18031">MSAALVSLLPEVPEAPARSESILSFILIGGFGSALFVTLSSVAVALMPAHPEWQLNAACYALTILPIYLLHRRFSFRSVAAHRRALPRYVTVQLMALGLAALFSFIIYGTMRLPPVAAAILVVVLTSGVNFVVLRSWAFAAESVPLAPRRVLYRWGKRGSNRLPVG</sequence>
<keyword evidence="4 5" id="KW-0472">Membrane</keyword>
<keyword evidence="3 5" id="KW-1133">Transmembrane helix</keyword>
<evidence type="ECO:0000256" key="1">
    <source>
        <dbReference type="ARBA" id="ARBA00004141"/>
    </source>
</evidence>
<feature type="transmembrane region" description="Helical" evidence="5">
    <location>
        <begin position="21"/>
        <end position="47"/>
    </location>
</feature>
<dbReference type="EMBL" id="JBHUNP010000001">
    <property type="protein sequence ID" value="MFD2646950.1"/>
    <property type="molecule type" value="Genomic_DNA"/>
</dbReference>
<evidence type="ECO:0000256" key="3">
    <source>
        <dbReference type="ARBA" id="ARBA00022989"/>
    </source>
</evidence>
<evidence type="ECO:0000256" key="5">
    <source>
        <dbReference type="SAM" id="Phobius"/>
    </source>
</evidence>
<reference evidence="8" key="1">
    <citation type="journal article" date="2019" name="Int. J. Syst. Evol. Microbiol.">
        <title>The Global Catalogue of Microorganisms (GCM) 10K type strain sequencing project: providing services to taxonomists for standard genome sequencing and annotation.</title>
        <authorList>
            <consortium name="The Broad Institute Genomics Platform"/>
            <consortium name="The Broad Institute Genome Sequencing Center for Infectious Disease"/>
            <person name="Wu L."/>
            <person name="Ma J."/>
        </authorList>
    </citation>
    <scope>NUCLEOTIDE SEQUENCE [LARGE SCALE GENOMIC DNA]</scope>
    <source>
        <strain evidence="8">CCM 7427</strain>
    </source>
</reference>
<keyword evidence="2 5" id="KW-0812">Transmembrane</keyword>
<keyword evidence="8" id="KW-1185">Reference proteome</keyword>
<evidence type="ECO:0000256" key="4">
    <source>
        <dbReference type="ARBA" id="ARBA00023136"/>
    </source>
</evidence>
<comment type="caution">
    <text evidence="7">The sequence shown here is derived from an EMBL/GenBank/DDBJ whole genome shotgun (WGS) entry which is preliminary data.</text>
</comment>
<dbReference type="Proteomes" id="UP001597521">
    <property type="component" value="Unassembled WGS sequence"/>
</dbReference>
<comment type="subcellular location">
    <subcellularLocation>
        <location evidence="1">Membrane</location>
        <topology evidence="1">Multi-pass membrane protein</topology>
    </subcellularLocation>
</comment>
<feature type="transmembrane region" description="Helical" evidence="5">
    <location>
        <begin position="116"/>
        <end position="140"/>
    </location>
</feature>
<gene>
    <name evidence="7" type="ORF">ACFSX5_03970</name>
</gene>
<accession>A0ABW5QH35</accession>
<evidence type="ECO:0000259" key="6">
    <source>
        <dbReference type="Pfam" id="PF04138"/>
    </source>
</evidence>
<feature type="domain" description="GtrA/DPMS transmembrane" evidence="6">
    <location>
        <begin position="25"/>
        <end position="139"/>
    </location>
</feature>
<dbReference type="RefSeq" id="WP_386831994.1">
    <property type="nucleotide sequence ID" value="NZ_JBHUNP010000001.1"/>
</dbReference>
<evidence type="ECO:0000313" key="8">
    <source>
        <dbReference type="Proteomes" id="UP001597521"/>
    </source>
</evidence>
<dbReference type="Pfam" id="PF04138">
    <property type="entry name" value="GtrA_DPMS_TM"/>
    <property type="match status" value="1"/>
</dbReference>
<protein>
    <submittedName>
        <fullName evidence="7">GtrA family protein</fullName>
    </submittedName>
</protein>
<evidence type="ECO:0000256" key="2">
    <source>
        <dbReference type="ARBA" id="ARBA00022692"/>
    </source>
</evidence>
<proteinExistence type="predicted"/>
<organism evidence="7 8">
    <name type="scientific">Devosia albogilva</name>
    <dbReference type="NCBI Taxonomy" id="429726"/>
    <lineage>
        <taxon>Bacteria</taxon>
        <taxon>Pseudomonadati</taxon>
        <taxon>Pseudomonadota</taxon>
        <taxon>Alphaproteobacteria</taxon>
        <taxon>Hyphomicrobiales</taxon>
        <taxon>Devosiaceae</taxon>
        <taxon>Devosia</taxon>
    </lineage>
</organism>
<feature type="transmembrane region" description="Helical" evidence="5">
    <location>
        <begin position="53"/>
        <end position="70"/>
    </location>
</feature>
<dbReference type="InterPro" id="IPR007267">
    <property type="entry name" value="GtrA_DPMS_TM"/>
</dbReference>